<keyword evidence="2" id="KW-0808">Transferase</keyword>
<dbReference type="EC" id="2.5.1.25" evidence="1"/>
<reference evidence="8" key="1">
    <citation type="journal article" date="2017" name="Proc. Natl. Acad. Sci. U.S.A.">
        <title>Simulation of Deepwater Horizon oil plume reveals substrate specialization within a complex community of hydrocarbon-degraders.</title>
        <authorList>
            <person name="Hu P."/>
            <person name="Dubinsky E.A."/>
            <person name="Probst A.J."/>
            <person name="Wang J."/>
            <person name="Sieber C.M.K."/>
            <person name="Tom L.M."/>
            <person name="Gardinali P."/>
            <person name="Banfield J.F."/>
            <person name="Atlas R.M."/>
            <person name="Andersen G.L."/>
        </authorList>
    </citation>
    <scope>NUCLEOTIDE SEQUENCE [LARGE SCALE GENOMIC DNA]</scope>
</reference>
<keyword evidence="3" id="KW-0949">S-adenosyl-L-methionine</keyword>
<evidence type="ECO:0000256" key="4">
    <source>
        <dbReference type="ARBA" id="ARBA00022694"/>
    </source>
</evidence>
<dbReference type="AlphaFoldDB" id="A0A1Y5F8X7"/>
<dbReference type="PANTHER" id="PTHR21392">
    <property type="entry name" value="TRNA-URIDINE AMINOCARBOXYPROPYLTRANSFERASE 2"/>
    <property type="match status" value="1"/>
</dbReference>
<organism evidence="7 8">
    <name type="scientific">Halobacteriovorax marinus</name>
    <dbReference type="NCBI Taxonomy" id="97084"/>
    <lineage>
        <taxon>Bacteria</taxon>
        <taxon>Pseudomonadati</taxon>
        <taxon>Bdellovibrionota</taxon>
        <taxon>Bacteriovoracia</taxon>
        <taxon>Bacteriovoracales</taxon>
        <taxon>Halobacteriovoraceae</taxon>
        <taxon>Halobacteriovorax</taxon>
    </lineage>
</organism>
<dbReference type="SMART" id="SM01144">
    <property type="entry name" value="DTW"/>
    <property type="match status" value="1"/>
</dbReference>
<evidence type="ECO:0000256" key="5">
    <source>
        <dbReference type="ARBA" id="ARBA00034489"/>
    </source>
</evidence>
<dbReference type="GO" id="GO:0008033">
    <property type="term" value="P:tRNA processing"/>
    <property type="evidence" value="ECO:0007669"/>
    <property type="project" value="UniProtKB-KW"/>
</dbReference>
<evidence type="ECO:0000256" key="3">
    <source>
        <dbReference type="ARBA" id="ARBA00022691"/>
    </source>
</evidence>
<evidence type="ECO:0000256" key="1">
    <source>
        <dbReference type="ARBA" id="ARBA00012386"/>
    </source>
</evidence>
<dbReference type="EMBL" id="MAAO01000011">
    <property type="protein sequence ID" value="OUR94108.1"/>
    <property type="molecule type" value="Genomic_DNA"/>
</dbReference>
<comment type="similarity">
    <text evidence="5">Belongs to the TDD superfamily. DTWD2 family.</text>
</comment>
<evidence type="ECO:0000313" key="7">
    <source>
        <dbReference type="EMBL" id="OUR94108.1"/>
    </source>
</evidence>
<protein>
    <recommendedName>
        <fullName evidence="1">tRNA-uridine aminocarboxypropyltransferase</fullName>
        <ecNumber evidence="1">2.5.1.25</ecNumber>
    </recommendedName>
</protein>
<dbReference type="InterPro" id="IPR005636">
    <property type="entry name" value="DTW"/>
</dbReference>
<comment type="caution">
    <text evidence="7">The sequence shown here is derived from an EMBL/GenBank/DDBJ whole genome shotgun (WGS) entry which is preliminary data.</text>
</comment>
<keyword evidence="4" id="KW-0819">tRNA processing</keyword>
<evidence type="ECO:0000256" key="2">
    <source>
        <dbReference type="ARBA" id="ARBA00022679"/>
    </source>
</evidence>
<dbReference type="PANTHER" id="PTHR21392:SF0">
    <property type="entry name" value="TRNA-URIDINE AMINOCARBOXYPROPYLTRANSFERASE 2"/>
    <property type="match status" value="1"/>
</dbReference>
<dbReference type="InterPro" id="IPR039262">
    <property type="entry name" value="DTWD2/TAPT"/>
</dbReference>
<dbReference type="Pfam" id="PF03942">
    <property type="entry name" value="DTW"/>
    <property type="match status" value="1"/>
</dbReference>
<dbReference type="GO" id="GO:0016432">
    <property type="term" value="F:tRNA-uridine aminocarboxypropyltransferase activity"/>
    <property type="evidence" value="ECO:0007669"/>
    <property type="project" value="UniProtKB-EC"/>
</dbReference>
<sequence>MHRAELELTTNTAYFADKLLKNSVIRVRGFKDEPLDLVNHVDTENYTPLYLFPDEEAKTLDPSFLDTLEKPPLLIVPDGSWRQAKKMKKRESFLGGLQSVVLPTGEESSYRLRTAPAPGAVCTFEAIARALGVCEGSELQKSLESVFKLITDRMYYSRAGLSDLADLPKFLETKKASNEASNEKE</sequence>
<accession>A0A1Y5F8X7</accession>
<evidence type="ECO:0000313" key="8">
    <source>
        <dbReference type="Proteomes" id="UP000196531"/>
    </source>
</evidence>
<evidence type="ECO:0000259" key="6">
    <source>
        <dbReference type="SMART" id="SM01144"/>
    </source>
</evidence>
<feature type="domain" description="DTW" evidence="6">
    <location>
        <begin position="1"/>
        <end position="159"/>
    </location>
</feature>
<gene>
    <name evidence="7" type="ORF">A9Q84_17510</name>
</gene>
<proteinExistence type="inferred from homology"/>
<name>A0A1Y5F8X7_9BACT</name>
<dbReference type="Proteomes" id="UP000196531">
    <property type="component" value="Unassembled WGS sequence"/>
</dbReference>